<accession>T1KW69</accession>
<sequence>MGCIYSVSLLVCIMCLSILALSPVVFRFFVHLGIFIVTVLPVLSIHSLTSWDTSLSVT</sequence>
<feature type="transmembrane region" description="Helical" evidence="1">
    <location>
        <begin position="32"/>
        <end position="51"/>
    </location>
</feature>
<keyword evidence="1" id="KW-0472">Membrane</keyword>
<dbReference type="EnsemblMetazoa" id="tetur24g00570.1">
    <property type="protein sequence ID" value="tetur24g00570.1"/>
    <property type="gene ID" value="tetur24g00570"/>
</dbReference>
<keyword evidence="3" id="KW-1185">Reference proteome</keyword>
<dbReference type="AlphaFoldDB" id="T1KW69"/>
<keyword evidence="1" id="KW-0812">Transmembrane</keyword>
<dbReference type="Proteomes" id="UP000015104">
    <property type="component" value="Unassembled WGS sequence"/>
</dbReference>
<reference evidence="2" key="2">
    <citation type="submission" date="2015-06" db="UniProtKB">
        <authorList>
            <consortium name="EnsemblMetazoa"/>
        </authorList>
    </citation>
    <scope>IDENTIFICATION</scope>
</reference>
<dbReference type="HOGENOM" id="CLU_2981649_0_0_1"/>
<reference evidence="3" key="1">
    <citation type="submission" date="2011-08" db="EMBL/GenBank/DDBJ databases">
        <authorList>
            <person name="Rombauts S."/>
        </authorList>
    </citation>
    <scope>NUCLEOTIDE SEQUENCE</scope>
    <source>
        <strain evidence="3">London</strain>
    </source>
</reference>
<evidence type="ECO:0000256" key="1">
    <source>
        <dbReference type="SAM" id="Phobius"/>
    </source>
</evidence>
<keyword evidence="1" id="KW-1133">Transmembrane helix</keyword>
<name>T1KW69_TETUR</name>
<evidence type="ECO:0000313" key="3">
    <source>
        <dbReference type="Proteomes" id="UP000015104"/>
    </source>
</evidence>
<proteinExistence type="predicted"/>
<organism evidence="2 3">
    <name type="scientific">Tetranychus urticae</name>
    <name type="common">Two-spotted spider mite</name>
    <dbReference type="NCBI Taxonomy" id="32264"/>
    <lineage>
        <taxon>Eukaryota</taxon>
        <taxon>Metazoa</taxon>
        <taxon>Ecdysozoa</taxon>
        <taxon>Arthropoda</taxon>
        <taxon>Chelicerata</taxon>
        <taxon>Arachnida</taxon>
        <taxon>Acari</taxon>
        <taxon>Acariformes</taxon>
        <taxon>Trombidiformes</taxon>
        <taxon>Prostigmata</taxon>
        <taxon>Eleutherengona</taxon>
        <taxon>Raphignathae</taxon>
        <taxon>Tetranychoidea</taxon>
        <taxon>Tetranychidae</taxon>
        <taxon>Tetranychus</taxon>
    </lineage>
</organism>
<protein>
    <submittedName>
        <fullName evidence="2">Uncharacterized protein</fullName>
    </submittedName>
</protein>
<dbReference type="EMBL" id="CAEY01000638">
    <property type="status" value="NOT_ANNOTATED_CDS"/>
    <property type="molecule type" value="Genomic_DNA"/>
</dbReference>
<evidence type="ECO:0000313" key="2">
    <source>
        <dbReference type="EnsemblMetazoa" id="tetur24g00570.1"/>
    </source>
</evidence>
<feature type="transmembrane region" description="Helical" evidence="1">
    <location>
        <begin position="7"/>
        <end position="26"/>
    </location>
</feature>